<dbReference type="AlphaFoldDB" id="A0A9X1DD31"/>
<evidence type="ECO:0000313" key="1">
    <source>
        <dbReference type="EMBL" id="MBT2187670.1"/>
    </source>
</evidence>
<gene>
    <name evidence="1" type="ORF">KK488_12020</name>
</gene>
<dbReference type="RefSeq" id="WP_214623833.1">
    <property type="nucleotide sequence ID" value="NZ_JAHGAW010000007.1"/>
</dbReference>
<reference evidence="1" key="1">
    <citation type="submission" date="2021-05" db="EMBL/GenBank/DDBJ databases">
        <title>Genome of Sphingobium sp. strain.</title>
        <authorList>
            <person name="Fan R."/>
        </authorList>
    </citation>
    <scope>NUCLEOTIDE SEQUENCE</scope>
    <source>
        <strain evidence="1">H33</strain>
    </source>
</reference>
<dbReference type="EMBL" id="JAHGAW010000007">
    <property type="protein sequence ID" value="MBT2187670.1"/>
    <property type="molecule type" value="Genomic_DNA"/>
</dbReference>
<dbReference type="SUPFAM" id="SSF52141">
    <property type="entry name" value="Uracil-DNA glycosylase-like"/>
    <property type="match status" value="1"/>
</dbReference>
<sequence>MGEQYIRSLEEAVQSYAHWWREAGLHTAIEHEPHGWRQAPAAPFWQRDAAPAPVAERPALPVQPRVAEAVATRIAPTEMPAALPAFLDWLTKDDTQPETNWDGATILPPAQAGAKLLVLVEMPAMTASDSASLLDPSQRRFIEAMLGSIGIRADDAGFASLTMRRPPGGLLDETTLGRLGARMIHYLGLARPQATIVLGDRTSRALIGPQWRPSAEGLQKINHGEGTIDALALASAELLMSRPAAKAKSWRALRLLPGVWN</sequence>
<comment type="caution">
    <text evidence="1">The sequence shown here is derived from an EMBL/GenBank/DDBJ whole genome shotgun (WGS) entry which is preliminary data.</text>
</comment>
<evidence type="ECO:0008006" key="3">
    <source>
        <dbReference type="Google" id="ProtNLM"/>
    </source>
</evidence>
<dbReference type="InterPro" id="IPR036895">
    <property type="entry name" value="Uracil-DNA_glycosylase-like_sf"/>
</dbReference>
<dbReference type="Proteomes" id="UP001138757">
    <property type="component" value="Unassembled WGS sequence"/>
</dbReference>
<accession>A0A9X1DD31</accession>
<keyword evidence="2" id="KW-1185">Reference proteome</keyword>
<protein>
    <recommendedName>
        <fullName evidence="3">Uracil-DNA glycosylase</fullName>
    </recommendedName>
</protein>
<evidence type="ECO:0000313" key="2">
    <source>
        <dbReference type="Proteomes" id="UP001138757"/>
    </source>
</evidence>
<name>A0A9X1DD31_9SPHN</name>
<proteinExistence type="predicted"/>
<organism evidence="1 2">
    <name type="scientific">Sphingobium nicotianae</name>
    <dbReference type="NCBI Taxonomy" id="2782607"/>
    <lineage>
        <taxon>Bacteria</taxon>
        <taxon>Pseudomonadati</taxon>
        <taxon>Pseudomonadota</taxon>
        <taxon>Alphaproteobacteria</taxon>
        <taxon>Sphingomonadales</taxon>
        <taxon>Sphingomonadaceae</taxon>
        <taxon>Sphingobium</taxon>
    </lineage>
</organism>